<dbReference type="OrthoDB" id="214253at2"/>
<organism evidence="2 3">
    <name type="scientific">Neolewinella litorea</name>
    <dbReference type="NCBI Taxonomy" id="2562452"/>
    <lineage>
        <taxon>Bacteria</taxon>
        <taxon>Pseudomonadati</taxon>
        <taxon>Bacteroidota</taxon>
        <taxon>Saprospiria</taxon>
        <taxon>Saprospirales</taxon>
        <taxon>Lewinellaceae</taxon>
        <taxon>Neolewinella</taxon>
    </lineage>
</organism>
<reference evidence="2 3" key="1">
    <citation type="submission" date="2019-04" db="EMBL/GenBank/DDBJ databases">
        <title>Lewinella litorea sp. nov., isolated from a marine sand.</title>
        <authorList>
            <person name="Yoon J.-H."/>
        </authorList>
    </citation>
    <scope>NUCLEOTIDE SEQUENCE [LARGE SCALE GENOMIC DNA]</scope>
    <source>
        <strain evidence="2 3">HSMS-39</strain>
    </source>
</reference>
<protein>
    <submittedName>
        <fullName evidence="2">FAD-dependent oxidoreductase</fullName>
    </submittedName>
</protein>
<comment type="caution">
    <text evidence="2">The sequence shown here is derived from an EMBL/GenBank/DDBJ whole genome shotgun (WGS) entry which is preliminary data.</text>
</comment>
<feature type="domain" description="FAD dependent oxidoreductase" evidence="1">
    <location>
        <begin position="2"/>
        <end position="327"/>
    </location>
</feature>
<dbReference type="EMBL" id="SRSF01000001">
    <property type="protein sequence ID" value="THH41708.1"/>
    <property type="molecule type" value="Genomic_DNA"/>
</dbReference>
<evidence type="ECO:0000313" key="3">
    <source>
        <dbReference type="Proteomes" id="UP000308528"/>
    </source>
</evidence>
<evidence type="ECO:0000259" key="1">
    <source>
        <dbReference type="Pfam" id="PF01266"/>
    </source>
</evidence>
<dbReference type="SUPFAM" id="SSF51971">
    <property type="entry name" value="Nucleotide-binding domain"/>
    <property type="match status" value="1"/>
</dbReference>
<dbReference type="Pfam" id="PF01266">
    <property type="entry name" value="DAO"/>
    <property type="match status" value="1"/>
</dbReference>
<sequence>MDYLIVGQGLAGTLIGYRLERAGHAVTYVDAPEQTAASAVAAGIVNPITGRRFVKSWRIDDLLPEARQFYRELESYLDRPLWYDLPLVRTLFNRGDENDWLARGGDPAYAGYLIDRPQLGRIPQLTRPAHAYGGVGHSARVDICTLVEAFRSRKRSEGAYFDAAFDYDELLFDGRSRPEWGGRSYDQVIFCEGWRARYNPWFGDLPHGGTKGEVLIVRTEEPPLDRLFKHRVFLVPQPDGTYWVGATSSNRFPDDRPTAANRSYLEERLREVLTVPFAVVDHQAAVRPTVRDRRPMLGAHPDQPALIIFNGLGTKGASLAPLMSKWLLGHLENGEELPAEVSIRRFT</sequence>
<dbReference type="Proteomes" id="UP000308528">
    <property type="component" value="Unassembled WGS sequence"/>
</dbReference>
<proteinExistence type="predicted"/>
<dbReference type="GO" id="GO:0005737">
    <property type="term" value="C:cytoplasm"/>
    <property type="evidence" value="ECO:0007669"/>
    <property type="project" value="TreeGrafter"/>
</dbReference>
<dbReference type="AlphaFoldDB" id="A0A4S4NTC4"/>
<keyword evidence="3" id="KW-1185">Reference proteome</keyword>
<gene>
    <name evidence="2" type="ORF">E4021_03680</name>
</gene>
<dbReference type="Gene3D" id="3.50.50.60">
    <property type="entry name" value="FAD/NAD(P)-binding domain"/>
    <property type="match status" value="1"/>
</dbReference>
<evidence type="ECO:0000313" key="2">
    <source>
        <dbReference type="EMBL" id="THH41708.1"/>
    </source>
</evidence>
<accession>A0A4S4NTC4</accession>
<dbReference type="PANTHER" id="PTHR13847">
    <property type="entry name" value="SARCOSINE DEHYDROGENASE-RELATED"/>
    <property type="match status" value="1"/>
</dbReference>
<dbReference type="InterPro" id="IPR036188">
    <property type="entry name" value="FAD/NAD-bd_sf"/>
</dbReference>
<dbReference type="Gene3D" id="3.30.9.10">
    <property type="entry name" value="D-Amino Acid Oxidase, subunit A, domain 2"/>
    <property type="match status" value="1"/>
</dbReference>
<dbReference type="InterPro" id="IPR006076">
    <property type="entry name" value="FAD-dep_OxRdtase"/>
</dbReference>
<name>A0A4S4NTC4_9BACT</name>